<name>A0A3B9IQT8_9PROT</name>
<evidence type="ECO:0000256" key="1">
    <source>
        <dbReference type="SAM" id="MobiDB-lite"/>
    </source>
</evidence>
<dbReference type="Proteomes" id="UP000257706">
    <property type="component" value="Unassembled WGS sequence"/>
</dbReference>
<dbReference type="AlphaFoldDB" id="A0A3B9IQT8"/>
<comment type="caution">
    <text evidence="2">The sequence shown here is derived from an EMBL/GenBank/DDBJ whole genome shotgun (WGS) entry which is preliminary data.</text>
</comment>
<feature type="region of interest" description="Disordered" evidence="1">
    <location>
        <begin position="1"/>
        <end position="60"/>
    </location>
</feature>
<protein>
    <submittedName>
        <fullName evidence="2">Uncharacterized protein</fullName>
    </submittedName>
</protein>
<evidence type="ECO:0000313" key="3">
    <source>
        <dbReference type="Proteomes" id="UP000257706"/>
    </source>
</evidence>
<evidence type="ECO:0000313" key="2">
    <source>
        <dbReference type="EMBL" id="HAE50231.1"/>
    </source>
</evidence>
<dbReference type="EMBL" id="DMAI01000370">
    <property type="protein sequence ID" value="HAE50231.1"/>
    <property type="molecule type" value="Genomic_DNA"/>
</dbReference>
<sequence>MPGLADRLTGRFGRAAQVTRNRRAVDRRDPAVFGPSRHSHGVHGGWAESAGTGRQMRMAA</sequence>
<accession>A0A3B9IQT8</accession>
<organism evidence="2 3">
    <name type="scientific">Tistrella mobilis</name>
    <dbReference type="NCBI Taxonomy" id="171437"/>
    <lineage>
        <taxon>Bacteria</taxon>
        <taxon>Pseudomonadati</taxon>
        <taxon>Pseudomonadota</taxon>
        <taxon>Alphaproteobacteria</taxon>
        <taxon>Geminicoccales</taxon>
        <taxon>Geminicoccaceae</taxon>
        <taxon>Tistrella</taxon>
    </lineage>
</organism>
<feature type="non-terminal residue" evidence="2">
    <location>
        <position position="60"/>
    </location>
</feature>
<gene>
    <name evidence="2" type="ORF">DCK97_22725</name>
</gene>
<proteinExistence type="predicted"/>
<reference evidence="2 3" key="1">
    <citation type="journal article" date="2018" name="Nat. Biotechnol.">
        <title>A standardized bacterial taxonomy based on genome phylogeny substantially revises the tree of life.</title>
        <authorList>
            <person name="Parks D.H."/>
            <person name="Chuvochina M."/>
            <person name="Waite D.W."/>
            <person name="Rinke C."/>
            <person name="Skarshewski A."/>
            <person name="Chaumeil P.A."/>
            <person name="Hugenholtz P."/>
        </authorList>
    </citation>
    <scope>NUCLEOTIDE SEQUENCE [LARGE SCALE GENOMIC DNA]</scope>
    <source>
        <strain evidence="2">UBA8739</strain>
    </source>
</reference>